<dbReference type="AlphaFoldDB" id="A0A9N8ZRG4"/>
<gene>
    <name evidence="1" type="ORF">AMORRO_LOCUS3423</name>
</gene>
<protein>
    <submittedName>
        <fullName evidence="1">18515_t:CDS:1</fullName>
    </submittedName>
</protein>
<comment type="caution">
    <text evidence="1">The sequence shown here is derived from an EMBL/GenBank/DDBJ whole genome shotgun (WGS) entry which is preliminary data.</text>
</comment>
<evidence type="ECO:0000313" key="2">
    <source>
        <dbReference type="Proteomes" id="UP000789342"/>
    </source>
</evidence>
<keyword evidence="2" id="KW-1185">Reference proteome</keyword>
<dbReference type="Proteomes" id="UP000789342">
    <property type="component" value="Unassembled WGS sequence"/>
</dbReference>
<dbReference type="EMBL" id="CAJVPV010001676">
    <property type="protein sequence ID" value="CAG8504647.1"/>
    <property type="molecule type" value="Genomic_DNA"/>
</dbReference>
<evidence type="ECO:0000313" key="1">
    <source>
        <dbReference type="EMBL" id="CAG8504647.1"/>
    </source>
</evidence>
<sequence length="405" mass="46671">MKYVATASLEDSSVCVWKFPDKKNGEYELKFSHSLDLKKIDLMEPIRVSDSKDVLIGSCCKNSLILEIRDSGNTPIKILNAQEDLKGKIECSRFLKNGELVIVEGDPVYQERVLILLDVPFVIMQWNLVTRKFEAQYELNWNLTISWESIGMVLNKNCKLLAKGELLLVYFEEEHSFYAINLSTYSKSKNPRKVVLSAQNDFMVPNFIIQRSHDRLQIESLSRNLELEDDIQSEPGKDEKIDLCYGEEIKDIISDILKTRQPNQSMTQGLIAGSYGDWRVEYEKINNDFVARLTAKQSNTEEVIGKEATRYNNRSGDKERSIRSGNKEGSRYYEVSVDELAKYVKKIENVDESQPLLPAIKEIVGYEKKADEKFPIFDEILKNINNTNTLVKLINQEKERLKVNK</sequence>
<name>A0A9N8ZRG4_9GLOM</name>
<dbReference type="OrthoDB" id="2392335at2759"/>
<proteinExistence type="predicted"/>
<reference evidence="1" key="1">
    <citation type="submission" date="2021-06" db="EMBL/GenBank/DDBJ databases">
        <authorList>
            <person name="Kallberg Y."/>
            <person name="Tangrot J."/>
            <person name="Rosling A."/>
        </authorList>
    </citation>
    <scope>NUCLEOTIDE SEQUENCE</scope>
    <source>
        <strain evidence="1">CL551</strain>
    </source>
</reference>
<organism evidence="1 2">
    <name type="scientific">Acaulospora morrowiae</name>
    <dbReference type="NCBI Taxonomy" id="94023"/>
    <lineage>
        <taxon>Eukaryota</taxon>
        <taxon>Fungi</taxon>
        <taxon>Fungi incertae sedis</taxon>
        <taxon>Mucoromycota</taxon>
        <taxon>Glomeromycotina</taxon>
        <taxon>Glomeromycetes</taxon>
        <taxon>Diversisporales</taxon>
        <taxon>Acaulosporaceae</taxon>
        <taxon>Acaulospora</taxon>
    </lineage>
</organism>
<accession>A0A9N8ZRG4</accession>